<dbReference type="RefSeq" id="WP_139638405.1">
    <property type="nucleotide sequence ID" value="NZ_CP045572.1"/>
</dbReference>
<accession>A0A5P9YN37</accession>
<protein>
    <submittedName>
        <fullName evidence="1">Uncharacterized protein</fullName>
    </submittedName>
</protein>
<keyword evidence="2" id="KW-1185">Reference proteome</keyword>
<evidence type="ECO:0000313" key="1">
    <source>
        <dbReference type="EMBL" id="KAB8181806.1"/>
    </source>
</evidence>
<dbReference type="Proteomes" id="UP000312512">
    <property type="component" value="Unassembled WGS sequence"/>
</dbReference>
<proteinExistence type="predicted"/>
<dbReference type="EMBL" id="VDLX02000044">
    <property type="protein sequence ID" value="KAB8181806.1"/>
    <property type="molecule type" value="Genomic_DNA"/>
</dbReference>
<accession>A0A5C4UUH2</accession>
<sequence>MNSQVGMMLASRPFGKTDNVSQAKADWDPVPTAECVSPLVSFHCEYAKSWIYVKHDWGLSMQVSEKHALIDMLASC</sequence>
<name>A0A5C4UUH2_9ACTN</name>
<reference evidence="1 2" key="1">
    <citation type="submission" date="2019-10" db="EMBL/GenBank/DDBJ databases">
        <title>Nonomuraea sp. nov., isolated from Phyllanthus amarus.</title>
        <authorList>
            <person name="Klykleung N."/>
            <person name="Tanasupawat S."/>
        </authorList>
    </citation>
    <scope>NUCLEOTIDE SEQUENCE [LARGE SCALE GENOMIC DNA]</scope>
    <source>
        <strain evidence="1 2">PA1-10</strain>
    </source>
</reference>
<gene>
    <name evidence="1" type="ORF">FH608_050775</name>
</gene>
<organism evidence="1 2">
    <name type="scientific">Nonomuraea phyllanthi</name>
    <dbReference type="NCBI Taxonomy" id="2219224"/>
    <lineage>
        <taxon>Bacteria</taxon>
        <taxon>Bacillati</taxon>
        <taxon>Actinomycetota</taxon>
        <taxon>Actinomycetes</taxon>
        <taxon>Streptosporangiales</taxon>
        <taxon>Streptosporangiaceae</taxon>
        <taxon>Nonomuraea</taxon>
    </lineage>
</organism>
<dbReference type="OrthoDB" id="4321752at2"/>
<comment type="caution">
    <text evidence="1">The sequence shown here is derived from an EMBL/GenBank/DDBJ whole genome shotgun (WGS) entry which is preliminary data.</text>
</comment>
<dbReference type="AlphaFoldDB" id="A0A5C4UUH2"/>
<evidence type="ECO:0000313" key="2">
    <source>
        <dbReference type="Proteomes" id="UP000312512"/>
    </source>
</evidence>